<dbReference type="EMBL" id="JASMWN010000002">
    <property type="protein sequence ID" value="MDU9003042.1"/>
    <property type="molecule type" value="Genomic_DNA"/>
</dbReference>
<comment type="caution">
    <text evidence="3">The sequence shown here is derived from an EMBL/GenBank/DDBJ whole genome shotgun (WGS) entry which is preliminary data.</text>
</comment>
<dbReference type="RefSeq" id="WP_316773595.1">
    <property type="nucleotide sequence ID" value="NZ_JASMWN010000002.1"/>
</dbReference>
<gene>
    <name evidence="3" type="ORF">QO231_04130</name>
</gene>
<keyword evidence="2" id="KW-0732">Signal</keyword>
<evidence type="ECO:0000256" key="2">
    <source>
        <dbReference type="SAM" id="SignalP"/>
    </source>
</evidence>
<feature type="signal peptide" evidence="2">
    <location>
        <begin position="1"/>
        <end position="25"/>
    </location>
</feature>
<evidence type="ECO:0000313" key="4">
    <source>
        <dbReference type="Proteomes" id="UP001255416"/>
    </source>
</evidence>
<protein>
    <recommendedName>
        <fullName evidence="5">UrcA family protein</fullName>
    </recommendedName>
</protein>
<keyword evidence="4" id="KW-1185">Reference proteome</keyword>
<organism evidence="3 4">
    <name type="scientific">Sedimentitalea todarodis</name>
    <dbReference type="NCBI Taxonomy" id="1631240"/>
    <lineage>
        <taxon>Bacteria</taxon>
        <taxon>Pseudomonadati</taxon>
        <taxon>Pseudomonadota</taxon>
        <taxon>Alphaproteobacteria</taxon>
        <taxon>Rhodobacterales</taxon>
        <taxon>Paracoccaceae</taxon>
        <taxon>Sedimentitalea</taxon>
    </lineage>
</organism>
<accession>A0ABU3VA46</accession>
<feature type="region of interest" description="Disordered" evidence="1">
    <location>
        <begin position="109"/>
        <end position="151"/>
    </location>
</feature>
<feature type="chain" id="PRO_5046904921" description="UrcA family protein" evidence="2">
    <location>
        <begin position="26"/>
        <end position="197"/>
    </location>
</feature>
<evidence type="ECO:0000313" key="3">
    <source>
        <dbReference type="EMBL" id="MDU9003042.1"/>
    </source>
</evidence>
<reference evidence="4" key="1">
    <citation type="submission" date="2023-05" db="EMBL/GenBank/DDBJ databases">
        <title>Sedimentitalea sp. nov. JM2-8.</title>
        <authorList>
            <person name="Huang J."/>
        </authorList>
    </citation>
    <scope>NUCLEOTIDE SEQUENCE [LARGE SCALE GENOMIC DNA]</scope>
    <source>
        <strain evidence="4">KHS03</strain>
    </source>
</reference>
<evidence type="ECO:0000256" key="1">
    <source>
        <dbReference type="SAM" id="MobiDB-lite"/>
    </source>
</evidence>
<proteinExistence type="predicted"/>
<evidence type="ECO:0008006" key="5">
    <source>
        <dbReference type="Google" id="ProtNLM"/>
    </source>
</evidence>
<dbReference type="Proteomes" id="UP001255416">
    <property type="component" value="Unassembled WGS sequence"/>
</dbReference>
<sequence>MSTFRRLGIAATLTAATATGLPAFAQAIPPVIYTVILPAAGFGSANYTDVVTGGIAAAQKFCAELGNDSYKVDCLAERLGKVADDIPKGTVYDEVRNILKDTSDQLETLARQNRDPSQTRGRAKRPATDTTPEVATSRPLTPVAPQSLPQVNQQASAILSNTETLLLRSASGSESKTQQYSRIAEAIGSSKVLLRSA</sequence>
<name>A0ABU3VA46_9RHOB</name>